<comment type="similarity">
    <text evidence="2">Belongs to the dermatopontin family.</text>
</comment>
<keyword evidence="3" id="KW-0964">Secreted</keyword>
<dbReference type="PANTHER" id="PTHR15040:SF1">
    <property type="entry name" value="DERMATOPONTIN-LIKE ISOFORM X1"/>
    <property type="match status" value="1"/>
</dbReference>
<evidence type="ECO:0000256" key="1">
    <source>
        <dbReference type="ARBA" id="ARBA00004613"/>
    </source>
</evidence>
<evidence type="ECO:0000256" key="3">
    <source>
        <dbReference type="ARBA" id="ARBA00022525"/>
    </source>
</evidence>
<dbReference type="GO" id="GO:0031012">
    <property type="term" value="C:extracellular matrix"/>
    <property type="evidence" value="ECO:0007669"/>
    <property type="project" value="TreeGrafter"/>
</dbReference>
<name>A0A7R9FUD4_9CRUS</name>
<dbReference type="Proteomes" id="UP000677054">
    <property type="component" value="Unassembled WGS sequence"/>
</dbReference>
<evidence type="ECO:0000313" key="6">
    <source>
        <dbReference type="Proteomes" id="UP000677054"/>
    </source>
</evidence>
<dbReference type="GO" id="GO:0005615">
    <property type="term" value="C:extracellular space"/>
    <property type="evidence" value="ECO:0007669"/>
    <property type="project" value="TreeGrafter"/>
</dbReference>
<accession>A0A7R9FUD4</accession>
<protein>
    <submittedName>
        <fullName evidence="5">Uncharacterized protein</fullName>
    </submittedName>
</protein>
<organism evidence="5">
    <name type="scientific">Darwinula stevensoni</name>
    <dbReference type="NCBI Taxonomy" id="69355"/>
    <lineage>
        <taxon>Eukaryota</taxon>
        <taxon>Metazoa</taxon>
        <taxon>Ecdysozoa</taxon>
        <taxon>Arthropoda</taxon>
        <taxon>Crustacea</taxon>
        <taxon>Oligostraca</taxon>
        <taxon>Ostracoda</taxon>
        <taxon>Podocopa</taxon>
        <taxon>Podocopida</taxon>
        <taxon>Darwinulocopina</taxon>
        <taxon>Darwinuloidea</taxon>
        <taxon>Darwinulidae</taxon>
        <taxon>Darwinula</taxon>
    </lineage>
</organism>
<keyword evidence="4" id="KW-1015">Disulfide bond</keyword>
<dbReference type="InterPro" id="IPR026645">
    <property type="entry name" value="Dermatopontin"/>
</dbReference>
<dbReference type="OrthoDB" id="5975249at2759"/>
<dbReference type="EMBL" id="LR918631">
    <property type="protein sequence ID" value="CAD7255186.1"/>
    <property type="molecule type" value="Genomic_DNA"/>
</dbReference>
<dbReference type="PANTHER" id="PTHR15040">
    <property type="entry name" value="DERMATOPONTIN-RELATED"/>
    <property type="match status" value="1"/>
</dbReference>
<evidence type="ECO:0000256" key="4">
    <source>
        <dbReference type="ARBA" id="ARBA00023157"/>
    </source>
</evidence>
<evidence type="ECO:0000256" key="2">
    <source>
        <dbReference type="ARBA" id="ARBA00008712"/>
    </source>
</evidence>
<evidence type="ECO:0000313" key="5">
    <source>
        <dbReference type="EMBL" id="CAD7255186.1"/>
    </source>
</evidence>
<feature type="non-terminal residue" evidence="5">
    <location>
        <position position="191"/>
    </location>
</feature>
<dbReference type="AlphaFoldDB" id="A0A7R9FUD4"/>
<proteinExistence type="inferred from homology"/>
<comment type="subcellular location">
    <subcellularLocation>
        <location evidence="1">Secreted</location>
    </subcellularLocation>
</comment>
<gene>
    <name evidence="5" type="ORF">DSTB1V02_LOCUS14931</name>
</gene>
<dbReference type="Pfam" id="PF14704">
    <property type="entry name" value="DERM"/>
    <property type="match status" value="1"/>
</dbReference>
<reference evidence="5" key="1">
    <citation type="submission" date="2020-11" db="EMBL/GenBank/DDBJ databases">
        <authorList>
            <person name="Tran Van P."/>
        </authorList>
    </citation>
    <scope>NUCLEOTIDE SEQUENCE</scope>
</reference>
<sequence>MAIFLQGNKSSMASLVMNVLGPFLLLWGVSNAWLNDWDKPFNFACPWGQAISRIISEHHNRHEDRRYEIFCRPAETWIDTCEWTSYVNDFRSSFYKLCPNDVIMKINMRIEDSTSYVAEEIKIAGKVVIGLAGVPMTAELTSAYRLTTSLEASIAYIVHTTEIGYSISSSAGWSAAGAERYILENLETPDE</sequence>
<dbReference type="GO" id="GO:0030199">
    <property type="term" value="P:collagen fibril organization"/>
    <property type="evidence" value="ECO:0007669"/>
    <property type="project" value="TreeGrafter"/>
</dbReference>
<dbReference type="EMBL" id="CAJPEV010019113">
    <property type="protein sequence ID" value="CAG0907788.1"/>
    <property type="molecule type" value="Genomic_DNA"/>
</dbReference>
<keyword evidence="6" id="KW-1185">Reference proteome</keyword>